<accession>A0A1X1TAZ9</accession>
<proteinExistence type="predicted"/>
<dbReference type="Proteomes" id="UP000193564">
    <property type="component" value="Unassembled WGS sequence"/>
</dbReference>
<dbReference type="SUPFAM" id="SSF103642">
    <property type="entry name" value="Sec-C motif"/>
    <property type="match status" value="1"/>
</dbReference>
<comment type="caution">
    <text evidence="1">The sequence shown here is derived from an EMBL/GenBank/DDBJ whole genome shotgun (WGS) entry which is preliminary data.</text>
</comment>
<protein>
    <submittedName>
        <fullName evidence="1">Uncharacterized protein</fullName>
    </submittedName>
</protein>
<name>A0A1X1TAZ9_9MYCO</name>
<evidence type="ECO:0000313" key="1">
    <source>
        <dbReference type="EMBL" id="ORV41697.1"/>
    </source>
</evidence>
<organism evidence="1 2">
    <name type="scientific">Mycolicibacterium doricum</name>
    <dbReference type="NCBI Taxonomy" id="126673"/>
    <lineage>
        <taxon>Bacteria</taxon>
        <taxon>Bacillati</taxon>
        <taxon>Actinomycetota</taxon>
        <taxon>Actinomycetes</taxon>
        <taxon>Mycobacteriales</taxon>
        <taxon>Mycobacteriaceae</taxon>
        <taxon>Mycolicibacterium</taxon>
    </lineage>
</organism>
<reference evidence="1 2" key="1">
    <citation type="submission" date="2016-01" db="EMBL/GenBank/DDBJ databases">
        <title>The new phylogeny of the genus Mycobacterium.</title>
        <authorList>
            <person name="Tarcisio F."/>
            <person name="Conor M."/>
            <person name="Antonella G."/>
            <person name="Elisabetta G."/>
            <person name="Giulia F.S."/>
            <person name="Sara T."/>
            <person name="Anna F."/>
            <person name="Clotilde B."/>
            <person name="Roberto B."/>
            <person name="Veronica D.S."/>
            <person name="Fabio R."/>
            <person name="Monica P."/>
            <person name="Olivier J."/>
            <person name="Enrico T."/>
            <person name="Nicola S."/>
        </authorList>
    </citation>
    <scope>NUCLEOTIDE SEQUENCE [LARGE SCALE GENOMIC DNA]</scope>
    <source>
        <strain evidence="1 2">DSM 44339</strain>
    </source>
</reference>
<dbReference type="InterPro" id="IPR004027">
    <property type="entry name" value="SEC_C_motif"/>
</dbReference>
<sequence>MDWERTLEQILGEHGPLHEDDIAQRLRDIGVADPDTLLDRLLDEIACPARKLVDDRWVWLPAILAGRVFTHRLDADELAHDLLTVTPDLDPITTLCEHEPYRQFTDGSAAHVVLAGFDDDLLEQRGIAEEAIDPLGALLLAPGTLAALGVAEGDLVGVRLTEQGLVVERVTRPGIPAPAAAAVGQRLAAMVDGEEPQHFDVPVWTACAEDPALFTQPLPPLCEIADDAGLASEGEWLAPSGFDFERWRLDRGCARLAERHGLDPDDAFALYMLVHIYGQMSRLTMEAADEDALPEVALAAAGADATTPEPAEKPAAQDLSDLVGELGAALADPLLAELLVAETVGTGRAGASGLGLLAEVLEPKVPRAAKVACRWLRAVALERLDDIEQAERELLAAESMDPDWPLPLFDLARIASDRGDAERGLSLLRRAGAAPDHPLVELLEQHRVQQRRDLGRNEPCWCGSGRKYKKCHLRREELPLPERTGWLYTKAAQYALLDGWHDELAAAGDERFRYGHLDPDALFEALADPLVMDAVLFEGGAFAEFLDVRGSLLPDDERLLAEQWQLAGRSVFEVEQVHSGHSVTVRDLRTGDTHEVHERAASRQLKVGQLICAHPLPTGDTMNFFGGIEPVELHQRDRLIDLLDTEPDPVTLVGHLSRRFAPPALANTEGDPLAICEATVRVGDPAEMEAALDDIYHRDDEEDATRWFEHVTTDGMPRIRAVLTLDGDELRVETNSEKRMDRVLATLARCDPAMEVLDDSRRPLRNARDVAELAKQLPAANDDAIDPDDPELAAFLDEFVRDYETTWLDQPLPALDGHTPRQAADDPTRRADLIRLLDTFPAVVPGTAGMDPDRLRAALGLG</sequence>
<dbReference type="Pfam" id="PF02810">
    <property type="entry name" value="SEC-C"/>
    <property type="match status" value="1"/>
</dbReference>
<gene>
    <name evidence="1" type="ORF">AWC01_09575</name>
</gene>
<keyword evidence="2" id="KW-1185">Reference proteome</keyword>
<dbReference type="Gene3D" id="3.10.450.50">
    <property type="match status" value="1"/>
</dbReference>
<evidence type="ECO:0000313" key="2">
    <source>
        <dbReference type="Proteomes" id="UP000193564"/>
    </source>
</evidence>
<dbReference type="Gene3D" id="1.25.40.10">
    <property type="entry name" value="Tetratricopeptide repeat domain"/>
    <property type="match status" value="1"/>
</dbReference>
<dbReference type="InterPro" id="IPR011990">
    <property type="entry name" value="TPR-like_helical_dom_sf"/>
</dbReference>
<dbReference type="SUPFAM" id="SSF48452">
    <property type="entry name" value="TPR-like"/>
    <property type="match status" value="1"/>
</dbReference>
<dbReference type="EMBL" id="LQOS01000025">
    <property type="protein sequence ID" value="ORV41697.1"/>
    <property type="molecule type" value="Genomic_DNA"/>
</dbReference>
<dbReference type="AlphaFoldDB" id="A0A1X1TAZ9"/>
<dbReference type="STRING" id="126673.AWC01_09575"/>